<protein>
    <submittedName>
        <fullName evidence="1">Uncharacterized protein</fullName>
    </submittedName>
</protein>
<dbReference type="AlphaFoldDB" id="X0UZ07"/>
<dbReference type="Gene3D" id="3.40.50.300">
    <property type="entry name" value="P-loop containing nucleotide triphosphate hydrolases"/>
    <property type="match status" value="1"/>
</dbReference>
<gene>
    <name evidence="1" type="ORF">S01H1_45996</name>
</gene>
<dbReference type="InterPro" id="IPR027417">
    <property type="entry name" value="P-loop_NTPase"/>
</dbReference>
<reference evidence="1" key="1">
    <citation type="journal article" date="2014" name="Front. Microbiol.">
        <title>High frequency of phylogenetically diverse reductive dehalogenase-homologous genes in deep subseafloor sedimentary metagenomes.</title>
        <authorList>
            <person name="Kawai M."/>
            <person name="Futagami T."/>
            <person name="Toyoda A."/>
            <person name="Takaki Y."/>
            <person name="Nishi S."/>
            <person name="Hori S."/>
            <person name="Arai W."/>
            <person name="Tsubouchi T."/>
            <person name="Morono Y."/>
            <person name="Uchiyama I."/>
            <person name="Ito T."/>
            <person name="Fujiyama A."/>
            <person name="Inagaki F."/>
            <person name="Takami H."/>
        </authorList>
    </citation>
    <scope>NUCLEOTIDE SEQUENCE</scope>
    <source>
        <strain evidence="1">Expedition CK06-06</strain>
    </source>
</reference>
<feature type="non-terminal residue" evidence="1">
    <location>
        <position position="263"/>
    </location>
</feature>
<accession>X0UZ07</accession>
<name>X0UZ07_9ZZZZ</name>
<dbReference type="EMBL" id="BARS01029430">
    <property type="protein sequence ID" value="GAG04417.1"/>
    <property type="molecule type" value="Genomic_DNA"/>
</dbReference>
<comment type="caution">
    <text evidence="1">The sequence shown here is derived from an EMBL/GenBank/DDBJ whole genome shotgun (WGS) entry which is preliminary data.</text>
</comment>
<feature type="non-terminal residue" evidence="1">
    <location>
        <position position="1"/>
    </location>
</feature>
<proteinExistence type="predicted"/>
<sequence>EIVKEWNVDDPPHAYEIVEKICEMVSSGVKKEKLKENSQFLVLNQVSVGNIIDNLSFKIHRGKSIGIIFDEKRLENIDPRSDLLDLFDAIAGNHSDFSGSIQIFGNPMLLLNKEEKEKIFILPQAYDASITKLRIKKALQYKIRLKVIYRLKKSDFNLILRDAGLTQSLDEIMREFLKGKPFNFLRKKQYIKKVLESTGLLNKKNKKFSQLTPLEFLLFSITQALIQSPTIIMFSIPFGILGKLEYEKFNSYMNKIKENFHVV</sequence>
<organism evidence="1">
    <name type="scientific">marine sediment metagenome</name>
    <dbReference type="NCBI Taxonomy" id="412755"/>
    <lineage>
        <taxon>unclassified sequences</taxon>
        <taxon>metagenomes</taxon>
        <taxon>ecological metagenomes</taxon>
    </lineage>
</organism>
<evidence type="ECO:0000313" key="1">
    <source>
        <dbReference type="EMBL" id="GAG04417.1"/>
    </source>
</evidence>